<protein>
    <submittedName>
        <fullName evidence="3">NUDIX domain-containing protein</fullName>
    </submittedName>
</protein>
<dbReference type="EMBL" id="SZQL01000002">
    <property type="protein sequence ID" value="TKK70863.1"/>
    <property type="molecule type" value="Genomic_DNA"/>
</dbReference>
<dbReference type="InterPro" id="IPR015797">
    <property type="entry name" value="NUDIX_hydrolase-like_dom_sf"/>
</dbReference>
<dbReference type="GO" id="GO:0006754">
    <property type="term" value="P:ATP biosynthetic process"/>
    <property type="evidence" value="ECO:0007669"/>
    <property type="project" value="TreeGrafter"/>
</dbReference>
<dbReference type="Proteomes" id="UP000305848">
    <property type="component" value="Unassembled WGS sequence"/>
</dbReference>
<dbReference type="OrthoDB" id="954553at2"/>
<gene>
    <name evidence="3" type="ORF">FC093_03975</name>
</gene>
<evidence type="ECO:0000256" key="1">
    <source>
        <dbReference type="ARBA" id="ARBA00022801"/>
    </source>
</evidence>
<dbReference type="PROSITE" id="PS00893">
    <property type="entry name" value="NUDIX_BOX"/>
    <property type="match status" value="1"/>
</dbReference>
<dbReference type="RefSeq" id="WP_137260462.1">
    <property type="nucleotide sequence ID" value="NZ_SZQL01000002.1"/>
</dbReference>
<dbReference type="SUPFAM" id="SSF55811">
    <property type="entry name" value="Nudix"/>
    <property type="match status" value="1"/>
</dbReference>
<dbReference type="Pfam" id="PF00293">
    <property type="entry name" value="NUDIX"/>
    <property type="match status" value="1"/>
</dbReference>
<dbReference type="InterPro" id="IPR000086">
    <property type="entry name" value="NUDIX_hydrolase_dom"/>
</dbReference>
<dbReference type="AlphaFoldDB" id="A0A4V5UUY2"/>
<sequence>MAKKSAGLLVYHYFNEVLKVLLVHPGGPFFIKKDAGVWSIPKGEYEDGEDPLTVAKRELEEETGNVVMNDNFIALTPVKIKSGKVISVWAAASYFEQPFISSNLFSMEWPPKSGRQQLFYETDNAAYFTIEEASEKMNTGQLPFLAELVKKLEVKD</sequence>
<evidence type="ECO:0000259" key="2">
    <source>
        <dbReference type="PROSITE" id="PS51462"/>
    </source>
</evidence>
<dbReference type="PROSITE" id="PS51462">
    <property type="entry name" value="NUDIX"/>
    <property type="match status" value="1"/>
</dbReference>
<dbReference type="GO" id="GO:0004081">
    <property type="term" value="F:bis(5'-nucleosyl)-tetraphosphatase (asymmetrical) activity"/>
    <property type="evidence" value="ECO:0007669"/>
    <property type="project" value="TreeGrafter"/>
</dbReference>
<reference evidence="3 4" key="1">
    <citation type="submission" date="2019-05" db="EMBL/GenBank/DDBJ databases">
        <title>Panacibacter sp. strain 17mud1-8 Genome sequencing and assembly.</title>
        <authorList>
            <person name="Chhetri G."/>
        </authorList>
    </citation>
    <scope>NUCLEOTIDE SEQUENCE [LARGE SCALE GENOMIC DNA]</scope>
    <source>
        <strain evidence="3 4">17mud1-8</strain>
    </source>
</reference>
<dbReference type="PANTHER" id="PTHR21340">
    <property type="entry name" value="DIADENOSINE 5,5-P1,P4-TETRAPHOSPHATE PYROPHOSPHOHYDROLASE MUTT"/>
    <property type="match status" value="1"/>
</dbReference>
<evidence type="ECO:0000313" key="4">
    <source>
        <dbReference type="Proteomes" id="UP000305848"/>
    </source>
</evidence>
<accession>A0A4V5UUY2</accession>
<organism evidence="3 4">
    <name type="scientific">Ilyomonas limi</name>
    <dbReference type="NCBI Taxonomy" id="2575867"/>
    <lineage>
        <taxon>Bacteria</taxon>
        <taxon>Pseudomonadati</taxon>
        <taxon>Bacteroidota</taxon>
        <taxon>Chitinophagia</taxon>
        <taxon>Chitinophagales</taxon>
        <taxon>Chitinophagaceae</taxon>
        <taxon>Ilyomonas</taxon>
    </lineage>
</organism>
<proteinExistence type="predicted"/>
<dbReference type="Gene3D" id="3.90.79.10">
    <property type="entry name" value="Nucleoside Triphosphate Pyrophosphohydrolase"/>
    <property type="match status" value="1"/>
</dbReference>
<feature type="domain" description="Nudix hydrolase" evidence="2">
    <location>
        <begin position="1"/>
        <end position="150"/>
    </location>
</feature>
<keyword evidence="4" id="KW-1185">Reference proteome</keyword>
<comment type="caution">
    <text evidence="3">The sequence shown here is derived from an EMBL/GenBank/DDBJ whole genome shotgun (WGS) entry which is preliminary data.</text>
</comment>
<dbReference type="PANTHER" id="PTHR21340:SF7">
    <property type="entry name" value="NUDIX HYDROLASE DOMAIN-CONTAINING PROTEIN"/>
    <property type="match status" value="1"/>
</dbReference>
<dbReference type="GO" id="GO:0006167">
    <property type="term" value="P:AMP biosynthetic process"/>
    <property type="evidence" value="ECO:0007669"/>
    <property type="project" value="TreeGrafter"/>
</dbReference>
<evidence type="ECO:0000313" key="3">
    <source>
        <dbReference type="EMBL" id="TKK70863.1"/>
    </source>
</evidence>
<dbReference type="InterPro" id="IPR020084">
    <property type="entry name" value="NUDIX_hydrolase_CS"/>
</dbReference>
<name>A0A4V5UUY2_9BACT</name>
<keyword evidence="1" id="KW-0378">Hydrolase</keyword>
<dbReference type="InterPro" id="IPR051325">
    <property type="entry name" value="Nudix_hydrolase_domain"/>
</dbReference>